<evidence type="ECO:0000256" key="4">
    <source>
        <dbReference type="ARBA" id="ARBA00022989"/>
    </source>
</evidence>
<protein>
    <recommendedName>
        <fullName evidence="9">YitT family protein</fullName>
    </recommendedName>
</protein>
<keyword evidence="3 6" id="KW-0812">Transmembrane</keyword>
<dbReference type="EMBL" id="BAAADJ010000046">
    <property type="protein sequence ID" value="GAA0336351.1"/>
    <property type="molecule type" value="Genomic_DNA"/>
</dbReference>
<evidence type="ECO:0000256" key="6">
    <source>
        <dbReference type="SAM" id="Phobius"/>
    </source>
</evidence>
<accession>A0ABP3G565</accession>
<feature type="transmembrane region" description="Helical" evidence="6">
    <location>
        <begin position="7"/>
        <end position="29"/>
    </location>
</feature>
<comment type="subcellular location">
    <subcellularLocation>
        <location evidence="1">Cell membrane</location>
        <topology evidence="1">Multi-pass membrane protein</topology>
    </subcellularLocation>
</comment>
<proteinExistence type="predicted"/>
<gene>
    <name evidence="7" type="ORF">GCM10008967_28390</name>
</gene>
<keyword evidence="2" id="KW-1003">Cell membrane</keyword>
<evidence type="ECO:0000313" key="7">
    <source>
        <dbReference type="EMBL" id="GAA0336351.1"/>
    </source>
</evidence>
<dbReference type="InterPro" id="IPR051461">
    <property type="entry name" value="UPF0750_membrane"/>
</dbReference>
<feature type="transmembrane region" description="Helical" evidence="6">
    <location>
        <begin position="99"/>
        <end position="119"/>
    </location>
</feature>
<dbReference type="Pfam" id="PF02588">
    <property type="entry name" value="YitT_membrane"/>
    <property type="match status" value="1"/>
</dbReference>
<feature type="transmembrane region" description="Helical" evidence="6">
    <location>
        <begin position="49"/>
        <end position="67"/>
    </location>
</feature>
<feature type="transmembrane region" description="Helical" evidence="6">
    <location>
        <begin position="166"/>
        <end position="187"/>
    </location>
</feature>
<evidence type="ECO:0000256" key="2">
    <source>
        <dbReference type="ARBA" id="ARBA00022475"/>
    </source>
</evidence>
<organism evidence="7 8">
    <name type="scientific">Bacillus carboniphilus</name>
    <dbReference type="NCBI Taxonomy" id="86663"/>
    <lineage>
        <taxon>Bacteria</taxon>
        <taxon>Bacillati</taxon>
        <taxon>Bacillota</taxon>
        <taxon>Bacilli</taxon>
        <taxon>Bacillales</taxon>
        <taxon>Bacillaceae</taxon>
        <taxon>Bacillus</taxon>
    </lineage>
</organism>
<keyword evidence="8" id="KW-1185">Reference proteome</keyword>
<feature type="transmembrane region" description="Helical" evidence="6">
    <location>
        <begin position="140"/>
        <end position="160"/>
    </location>
</feature>
<evidence type="ECO:0000256" key="3">
    <source>
        <dbReference type="ARBA" id="ARBA00022692"/>
    </source>
</evidence>
<sequence>MVQKALHIMIGSFLLGIGVNGFLVPYHLLDGGMIGIGLIVHYIWDLPTGLVMLCGSIPLYVMAFFAYRPLFYNSVHGLLVSSLLIDLTAPIHTWFELPIMISALLGGLFVGTGIGLMLIKDTTTGGTDLAAQCISRWTNWNVGFIIFFIDGLVLLLGYQFIGTYAFLHSVLAISAVGFSTSTIVHLGKVKSTF</sequence>
<keyword evidence="4 6" id="KW-1133">Transmembrane helix</keyword>
<evidence type="ECO:0000256" key="5">
    <source>
        <dbReference type="ARBA" id="ARBA00023136"/>
    </source>
</evidence>
<dbReference type="InterPro" id="IPR003740">
    <property type="entry name" value="YitT"/>
</dbReference>
<dbReference type="Proteomes" id="UP001500782">
    <property type="component" value="Unassembled WGS sequence"/>
</dbReference>
<feature type="transmembrane region" description="Helical" evidence="6">
    <location>
        <begin position="74"/>
        <end position="93"/>
    </location>
</feature>
<dbReference type="PANTHER" id="PTHR33545:SF5">
    <property type="entry name" value="UPF0750 MEMBRANE PROTEIN YITT"/>
    <property type="match status" value="1"/>
</dbReference>
<dbReference type="RefSeq" id="WP_343800142.1">
    <property type="nucleotide sequence ID" value="NZ_BAAADJ010000046.1"/>
</dbReference>
<name>A0ABP3G565_9BACI</name>
<evidence type="ECO:0000313" key="8">
    <source>
        <dbReference type="Proteomes" id="UP001500782"/>
    </source>
</evidence>
<dbReference type="PANTHER" id="PTHR33545">
    <property type="entry name" value="UPF0750 MEMBRANE PROTEIN YITT-RELATED"/>
    <property type="match status" value="1"/>
</dbReference>
<reference evidence="8" key="1">
    <citation type="journal article" date="2019" name="Int. J. Syst. Evol. Microbiol.">
        <title>The Global Catalogue of Microorganisms (GCM) 10K type strain sequencing project: providing services to taxonomists for standard genome sequencing and annotation.</title>
        <authorList>
            <consortium name="The Broad Institute Genomics Platform"/>
            <consortium name="The Broad Institute Genome Sequencing Center for Infectious Disease"/>
            <person name="Wu L."/>
            <person name="Ma J."/>
        </authorList>
    </citation>
    <scope>NUCLEOTIDE SEQUENCE [LARGE SCALE GENOMIC DNA]</scope>
    <source>
        <strain evidence="8">JCM 9731</strain>
    </source>
</reference>
<comment type="caution">
    <text evidence="7">The sequence shown here is derived from an EMBL/GenBank/DDBJ whole genome shotgun (WGS) entry which is preliminary data.</text>
</comment>
<evidence type="ECO:0008006" key="9">
    <source>
        <dbReference type="Google" id="ProtNLM"/>
    </source>
</evidence>
<evidence type="ECO:0000256" key="1">
    <source>
        <dbReference type="ARBA" id="ARBA00004651"/>
    </source>
</evidence>
<keyword evidence="5 6" id="KW-0472">Membrane</keyword>